<accession>A0A433U9W9</accession>
<reference evidence="1 2" key="1">
    <citation type="submission" date="2019-01" db="EMBL/GenBank/DDBJ databases">
        <title>A draft genome assembly of the solar-powered sea slug Elysia chlorotica.</title>
        <authorList>
            <person name="Cai H."/>
            <person name="Li Q."/>
            <person name="Fang X."/>
            <person name="Li J."/>
            <person name="Curtis N.E."/>
            <person name="Altenburger A."/>
            <person name="Shibata T."/>
            <person name="Feng M."/>
            <person name="Maeda T."/>
            <person name="Schwartz J.A."/>
            <person name="Shigenobu S."/>
            <person name="Lundholm N."/>
            <person name="Nishiyama T."/>
            <person name="Yang H."/>
            <person name="Hasebe M."/>
            <person name="Li S."/>
            <person name="Pierce S.K."/>
            <person name="Wang J."/>
        </authorList>
    </citation>
    <scope>NUCLEOTIDE SEQUENCE [LARGE SCALE GENOMIC DNA]</scope>
    <source>
        <strain evidence="1">EC2010</strain>
        <tissue evidence="1">Whole organism of an adult</tissue>
    </source>
</reference>
<evidence type="ECO:0000313" key="2">
    <source>
        <dbReference type="Proteomes" id="UP000271974"/>
    </source>
</evidence>
<dbReference type="AlphaFoldDB" id="A0A433U9W9"/>
<sequence length="300" mass="33550">MVHYTVSPAVRVHYTVSPAVRVHYTVSPAVTVHYTVSPAVRVHYTVSPAVRVHYTVSPAVRVHYTILPSSLNLDVETLEQSPLSIRLEQAVCLTEYQSHHHLHRPHLGRMHRVPRTGAKHAPCPPGPRGCLSLPVLTERLTETAGRVPWDVVIQLPLQLARGLAPSCGNQGVWTSPQARGEVFQPQTVGLVHLPQQHYIGYIVGGPQDGRLTILCAATHETGRKYHDSCLSWSHYTDTDPTRIRTRDLLRQKPMFYPWTTALPDWGQNPEVSSKVRNHVRSWPSKTGNVRCLHGCVYGCP</sequence>
<dbReference type="EMBL" id="RQTK01000028">
    <property type="protein sequence ID" value="RUS90607.1"/>
    <property type="molecule type" value="Genomic_DNA"/>
</dbReference>
<protein>
    <submittedName>
        <fullName evidence="1">Uncharacterized protein</fullName>
    </submittedName>
</protein>
<evidence type="ECO:0000313" key="1">
    <source>
        <dbReference type="EMBL" id="RUS90607.1"/>
    </source>
</evidence>
<proteinExistence type="predicted"/>
<comment type="caution">
    <text evidence="1">The sequence shown here is derived from an EMBL/GenBank/DDBJ whole genome shotgun (WGS) entry which is preliminary data.</text>
</comment>
<keyword evidence="2" id="KW-1185">Reference proteome</keyword>
<organism evidence="1 2">
    <name type="scientific">Elysia chlorotica</name>
    <name type="common">Eastern emerald elysia</name>
    <name type="synonym">Sea slug</name>
    <dbReference type="NCBI Taxonomy" id="188477"/>
    <lineage>
        <taxon>Eukaryota</taxon>
        <taxon>Metazoa</taxon>
        <taxon>Spiralia</taxon>
        <taxon>Lophotrochozoa</taxon>
        <taxon>Mollusca</taxon>
        <taxon>Gastropoda</taxon>
        <taxon>Heterobranchia</taxon>
        <taxon>Euthyneura</taxon>
        <taxon>Panpulmonata</taxon>
        <taxon>Sacoglossa</taxon>
        <taxon>Placobranchoidea</taxon>
        <taxon>Plakobranchidae</taxon>
        <taxon>Elysia</taxon>
    </lineage>
</organism>
<dbReference type="Proteomes" id="UP000271974">
    <property type="component" value="Unassembled WGS sequence"/>
</dbReference>
<gene>
    <name evidence="1" type="ORF">EGW08_001604</name>
</gene>
<name>A0A433U9W9_ELYCH</name>